<gene>
    <name evidence="2" type="ORF">BD410DRAFT_845760</name>
</gene>
<evidence type="ECO:0000313" key="2">
    <source>
        <dbReference type="EMBL" id="TDL14755.1"/>
    </source>
</evidence>
<feature type="compositionally biased region" description="Low complexity" evidence="1">
    <location>
        <begin position="74"/>
        <end position="89"/>
    </location>
</feature>
<feature type="compositionally biased region" description="Polar residues" evidence="1">
    <location>
        <begin position="9"/>
        <end position="26"/>
    </location>
</feature>
<dbReference type="VEuPathDB" id="FungiDB:BD410DRAFT_845760"/>
<sequence length="96" mass="9676">MADAFADLWNSTAPSKPSAPPQTLGTATRPIRQATAASGTAGTPRPKHDVFSMLASTPSTSQPNSRPITPSLAQLSGQGQAIRQQQSGSGSSGGDA</sequence>
<keyword evidence="3" id="KW-1185">Reference proteome</keyword>
<dbReference type="OrthoDB" id="1717591at2759"/>
<name>A0A4Y7PHL4_9AGAM</name>
<dbReference type="EMBL" id="ML170310">
    <property type="protein sequence ID" value="TDL14755.1"/>
    <property type="molecule type" value="Genomic_DNA"/>
</dbReference>
<protein>
    <submittedName>
        <fullName evidence="2">Uncharacterized protein</fullName>
    </submittedName>
</protein>
<dbReference type="AlphaFoldDB" id="A0A4Y7PHL4"/>
<feature type="compositionally biased region" description="Polar residues" evidence="1">
    <location>
        <begin position="54"/>
        <end position="73"/>
    </location>
</feature>
<feature type="non-terminal residue" evidence="2">
    <location>
        <position position="96"/>
    </location>
</feature>
<proteinExistence type="predicted"/>
<evidence type="ECO:0000256" key="1">
    <source>
        <dbReference type="SAM" id="MobiDB-lite"/>
    </source>
</evidence>
<feature type="region of interest" description="Disordered" evidence="1">
    <location>
        <begin position="1"/>
        <end position="96"/>
    </location>
</feature>
<evidence type="ECO:0000313" key="3">
    <source>
        <dbReference type="Proteomes" id="UP000294933"/>
    </source>
</evidence>
<reference evidence="2 3" key="1">
    <citation type="submission" date="2018-06" db="EMBL/GenBank/DDBJ databases">
        <title>A transcriptomic atlas of mushroom development highlights an independent origin of complex multicellularity.</title>
        <authorList>
            <consortium name="DOE Joint Genome Institute"/>
            <person name="Krizsan K."/>
            <person name="Almasi E."/>
            <person name="Merenyi Z."/>
            <person name="Sahu N."/>
            <person name="Viragh M."/>
            <person name="Koszo T."/>
            <person name="Mondo S."/>
            <person name="Kiss B."/>
            <person name="Balint B."/>
            <person name="Kues U."/>
            <person name="Barry K."/>
            <person name="Hegedus J.C."/>
            <person name="Henrissat B."/>
            <person name="Johnson J."/>
            <person name="Lipzen A."/>
            <person name="Ohm R."/>
            <person name="Nagy I."/>
            <person name="Pangilinan J."/>
            <person name="Yan J."/>
            <person name="Xiong Y."/>
            <person name="Grigoriev I.V."/>
            <person name="Hibbett D.S."/>
            <person name="Nagy L.G."/>
        </authorList>
    </citation>
    <scope>NUCLEOTIDE SEQUENCE [LARGE SCALE GENOMIC DNA]</scope>
    <source>
        <strain evidence="2 3">SZMC22713</strain>
    </source>
</reference>
<organism evidence="2 3">
    <name type="scientific">Rickenella mellea</name>
    <dbReference type="NCBI Taxonomy" id="50990"/>
    <lineage>
        <taxon>Eukaryota</taxon>
        <taxon>Fungi</taxon>
        <taxon>Dikarya</taxon>
        <taxon>Basidiomycota</taxon>
        <taxon>Agaricomycotina</taxon>
        <taxon>Agaricomycetes</taxon>
        <taxon>Hymenochaetales</taxon>
        <taxon>Rickenellaceae</taxon>
        <taxon>Rickenella</taxon>
    </lineage>
</organism>
<accession>A0A4Y7PHL4</accession>
<dbReference type="Proteomes" id="UP000294933">
    <property type="component" value="Unassembled WGS sequence"/>
</dbReference>